<comment type="caution">
    <text evidence="20">The sequence shown here is derived from an EMBL/GenBank/DDBJ whole genome shotgun (WGS) entry which is preliminary data.</text>
</comment>
<comment type="catalytic activity">
    <reaction evidence="15">
        <text>[GlcNAc-(1-&gt;4)-Mur2Ac(oyl-L-Ala-gamma-D-Glu-L-Lys-D-Ala-D-Ala)](n)-di-trans,octa-cis-undecaprenyl diphosphate + beta-D-GlcNAc-(1-&gt;4)-Mur2Ac(oyl-L-Ala-gamma-D-Glu-L-Lys-D-Ala-D-Ala)-di-trans,octa-cis-undecaprenyl diphosphate = [GlcNAc-(1-&gt;4)-Mur2Ac(oyl-L-Ala-gamma-D-Glu-L-Lys-D-Ala-D-Ala)](n+1)-di-trans,octa-cis-undecaprenyl diphosphate + di-trans,octa-cis-undecaprenyl diphosphate + H(+)</text>
        <dbReference type="Rhea" id="RHEA:23708"/>
        <dbReference type="Rhea" id="RHEA-COMP:9602"/>
        <dbReference type="Rhea" id="RHEA-COMP:9603"/>
        <dbReference type="ChEBI" id="CHEBI:15378"/>
        <dbReference type="ChEBI" id="CHEBI:58405"/>
        <dbReference type="ChEBI" id="CHEBI:60033"/>
        <dbReference type="ChEBI" id="CHEBI:78435"/>
        <dbReference type="EC" id="2.4.99.28"/>
    </reaction>
</comment>
<evidence type="ECO:0000256" key="11">
    <source>
        <dbReference type="ARBA" id="ARBA00023251"/>
    </source>
</evidence>
<name>A0A6A8MC16_9FIRM</name>
<dbReference type="InterPro" id="IPR023346">
    <property type="entry name" value="Lysozyme-like_dom_sf"/>
</dbReference>
<evidence type="ECO:0000256" key="8">
    <source>
        <dbReference type="ARBA" id="ARBA00022679"/>
    </source>
</evidence>
<feature type="transmembrane region" description="Helical" evidence="17">
    <location>
        <begin position="175"/>
        <end position="197"/>
    </location>
</feature>
<evidence type="ECO:0000256" key="1">
    <source>
        <dbReference type="ARBA" id="ARBA00002624"/>
    </source>
</evidence>
<dbReference type="Pfam" id="PF00912">
    <property type="entry name" value="Transgly"/>
    <property type="match status" value="1"/>
</dbReference>
<keyword evidence="9" id="KW-0378">Hydrolase</keyword>
<evidence type="ECO:0000256" key="2">
    <source>
        <dbReference type="ARBA" id="ARBA00004401"/>
    </source>
</evidence>
<evidence type="ECO:0000256" key="7">
    <source>
        <dbReference type="ARBA" id="ARBA00022676"/>
    </source>
</evidence>
<keyword evidence="7" id="KW-0328">Glycosyltransferase</keyword>
<gene>
    <name evidence="20" type="ORF">FYJ66_05255</name>
</gene>
<evidence type="ECO:0000259" key="18">
    <source>
        <dbReference type="Pfam" id="PF00905"/>
    </source>
</evidence>
<keyword evidence="10" id="KW-0735">Signal-anchor</keyword>
<dbReference type="SUPFAM" id="SSF53955">
    <property type="entry name" value="Lysozyme-like"/>
    <property type="match status" value="1"/>
</dbReference>
<keyword evidence="11" id="KW-0046">Antibiotic resistance</keyword>
<comment type="subcellular location">
    <subcellularLocation>
        <location evidence="2">Cell membrane</location>
        <topology evidence="2">Single-pass type II membrane protein</topology>
    </subcellularLocation>
</comment>
<dbReference type="GO" id="GO:0008955">
    <property type="term" value="F:peptidoglycan glycosyltransferase activity"/>
    <property type="evidence" value="ECO:0007669"/>
    <property type="project" value="UniProtKB-EC"/>
</dbReference>
<dbReference type="EMBL" id="VUNB01000004">
    <property type="protein sequence ID" value="MST68997.1"/>
    <property type="molecule type" value="Genomic_DNA"/>
</dbReference>
<organism evidence="20">
    <name type="scientific">Baileyella intestinalis</name>
    <dbReference type="NCBI Taxonomy" id="2606709"/>
    <lineage>
        <taxon>Bacteria</taxon>
        <taxon>Bacillati</taxon>
        <taxon>Bacillota</taxon>
        <taxon>Clostridia</taxon>
        <taxon>Peptostreptococcales</taxon>
        <taxon>Anaerovoracaceae</taxon>
        <taxon>Baileyella</taxon>
    </lineage>
</organism>
<dbReference type="GO" id="GO:0008658">
    <property type="term" value="F:penicillin binding"/>
    <property type="evidence" value="ECO:0007669"/>
    <property type="project" value="InterPro"/>
</dbReference>
<feature type="region of interest" description="Disordered" evidence="16">
    <location>
        <begin position="102"/>
        <end position="121"/>
    </location>
</feature>
<evidence type="ECO:0000256" key="16">
    <source>
        <dbReference type="SAM" id="MobiDB-lite"/>
    </source>
</evidence>
<evidence type="ECO:0000256" key="12">
    <source>
        <dbReference type="ARBA" id="ARBA00023268"/>
    </source>
</evidence>
<dbReference type="InterPro" id="IPR050396">
    <property type="entry name" value="Glycosyltr_51/Transpeptidase"/>
</dbReference>
<keyword evidence="5" id="KW-0121">Carboxypeptidase</keyword>
<evidence type="ECO:0000256" key="3">
    <source>
        <dbReference type="ARBA" id="ARBA00012448"/>
    </source>
</evidence>
<dbReference type="GO" id="GO:0009002">
    <property type="term" value="F:serine-type D-Ala-D-Ala carboxypeptidase activity"/>
    <property type="evidence" value="ECO:0007669"/>
    <property type="project" value="UniProtKB-EC"/>
</dbReference>
<protein>
    <recommendedName>
        <fullName evidence="4">Penicillin-binding protein 1A</fullName>
        <ecNumber evidence="14">2.4.99.28</ecNumber>
        <ecNumber evidence="3">3.4.16.4</ecNumber>
    </recommendedName>
</protein>
<evidence type="ECO:0000313" key="20">
    <source>
        <dbReference type="EMBL" id="MST68997.1"/>
    </source>
</evidence>
<feature type="compositionally biased region" description="Low complexity" evidence="16">
    <location>
        <begin position="1023"/>
        <end position="1043"/>
    </location>
</feature>
<keyword evidence="12" id="KW-0511">Multifunctional enzyme</keyword>
<keyword evidence="17" id="KW-0812">Transmembrane</keyword>
<evidence type="ECO:0000256" key="13">
    <source>
        <dbReference type="ARBA" id="ARBA00034000"/>
    </source>
</evidence>
<dbReference type="AlphaFoldDB" id="A0A6A8MC16"/>
<evidence type="ECO:0000256" key="15">
    <source>
        <dbReference type="ARBA" id="ARBA00049902"/>
    </source>
</evidence>
<accession>A0A6A8MC16</accession>
<reference evidence="20" key="1">
    <citation type="submission" date="2019-09" db="EMBL/GenBank/DDBJ databases">
        <title>In-depth cultivation of the pig gut microbiome towards novel bacterial diversity and tailored functional studies.</title>
        <authorList>
            <person name="Wylensek D."/>
            <person name="Hitch T.C.A."/>
            <person name="Clavel T."/>
        </authorList>
    </citation>
    <scope>NUCLEOTIDE SEQUENCE</scope>
    <source>
        <strain evidence="20">RF-744-FAT-WT-3</strain>
    </source>
</reference>
<dbReference type="InterPro" id="IPR036950">
    <property type="entry name" value="PBP_transglycosylase"/>
</dbReference>
<dbReference type="InterPro" id="IPR001460">
    <property type="entry name" value="PCN-bd_Tpept"/>
</dbReference>
<comment type="function">
    <text evidence="1">Cell wall formation. Synthesis of cross-linked peptidoglycan from the lipid intermediates. The enzyme has a penicillin-insensitive transglycosylase N-terminal domain (formation of linear glycan strands) and a penicillin-sensitive transpeptidase C-terminal domain (cross-linking of the peptide subunits).</text>
</comment>
<evidence type="ECO:0000256" key="9">
    <source>
        <dbReference type="ARBA" id="ARBA00022801"/>
    </source>
</evidence>
<dbReference type="GO" id="GO:0006508">
    <property type="term" value="P:proteolysis"/>
    <property type="evidence" value="ECO:0007669"/>
    <property type="project" value="UniProtKB-KW"/>
</dbReference>
<feature type="domain" description="Glycosyl transferase family 51" evidence="19">
    <location>
        <begin position="220"/>
        <end position="383"/>
    </location>
</feature>
<dbReference type="PANTHER" id="PTHR32282:SF33">
    <property type="entry name" value="PEPTIDOGLYCAN GLYCOSYLTRANSFERASE"/>
    <property type="match status" value="1"/>
</dbReference>
<evidence type="ECO:0000256" key="5">
    <source>
        <dbReference type="ARBA" id="ARBA00022645"/>
    </source>
</evidence>
<dbReference type="SUPFAM" id="SSF56601">
    <property type="entry name" value="beta-lactamase/transpeptidase-like"/>
    <property type="match status" value="1"/>
</dbReference>
<dbReference type="EC" id="2.4.99.28" evidence="14"/>
<feature type="compositionally biased region" description="Gly residues" evidence="16">
    <location>
        <begin position="1044"/>
        <end position="1079"/>
    </location>
</feature>
<dbReference type="InterPro" id="IPR001264">
    <property type="entry name" value="Glyco_trans_51"/>
</dbReference>
<evidence type="ECO:0000256" key="4">
    <source>
        <dbReference type="ARBA" id="ARBA00018638"/>
    </source>
</evidence>
<dbReference type="Pfam" id="PF00905">
    <property type="entry name" value="Transpeptidase"/>
    <property type="match status" value="1"/>
</dbReference>
<keyword evidence="17" id="KW-0472">Membrane</keyword>
<feature type="region of interest" description="Disordered" evidence="16">
    <location>
        <begin position="42"/>
        <end position="69"/>
    </location>
</feature>
<dbReference type="GO" id="GO:0009252">
    <property type="term" value="P:peptidoglycan biosynthetic process"/>
    <property type="evidence" value="ECO:0007669"/>
    <property type="project" value="UniProtKB-UniPathway"/>
</dbReference>
<dbReference type="InterPro" id="IPR012338">
    <property type="entry name" value="Beta-lactam/transpept-like"/>
</dbReference>
<dbReference type="GO" id="GO:0046677">
    <property type="term" value="P:response to antibiotic"/>
    <property type="evidence" value="ECO:0007669"/>
    <property type="project" value="UniProtKB-KW"/>
</dbReference>
<keyword evidence="6" id="KW-0645">Protease</keyword>
<dbReference type="Gene3D" id="1.10.3810.10">
    <property type="entry name" value="Biosynthetic peptidoglycan transglycosylase-like"/>
    <property type="match status" value="1"/>
</dbReference>
<proteinExistence type="predicted"/>
<dbReference type="EC" id="3.4.16.4" evidence="3"/>
<dbReference type="Gene3D" id="3.40.710.10">
    <property type="entry name" value="DD-peptidase/beta-lactamase superfamily"/>
    <property type="match status" value="2"/>
</dbReference>
<evidence type="ECO:0000256" key="6">
    <source>
        <dbReference type="ARBA" id="ARBA00022670"/>
    </source>
</evidence>
<dbReference type="PANTHER" id="PTHR32282">
    <property type="entry name" value="BINDING PROTEIN TRANSPEPTIDASE, PUTATIVE-RELATED"/>
    <property type="match status" value="1"/>
</dbReference>
<sequence length="1079" mass="118901">MGLLLCYNTVIYVPNFRRYEMRKEIEDRNQEEKEIEYFLSRFDDSDSNNSSNDSITTDPGSGSPGDRDFIVSEDGVDLTSVTNKDHKARRKVALFDKASRRYEKEKKNSNSMSGTHSKKKKSFLSGDTMKEKLTLLFKKENPNYRPGAGSTVNVKGKEVKNSLYLFSPLRTLRTLLVLFAIMVVILFIYCFIVISMAPKIDPSKLYDNIAESSTVYNDEGKAIDNVYYTEDRKFISYDDLPANAVNAFVALEDKTFWKHHGFNWTRMMGAVVQSVTGSGAISGTSTITQQLARNVYLPNIKSQRSIRRKVIEMYYASQIEHALSKKEIITAYLNTIYLGFGNYGIDTAAHSYFSKDPKDLSLEECAALAALPQAPDSYALVKLADSSTVTEGDTNIIMREPDTYICNDMSKDRRQTCLDLMEKQGYITKEQHDQVYNKPLIDFINPDIKTTTGNDSYFTDYMVNEVKKDLMKKYNITEEEASRMIYTGGLNIYSTLDSDAQNAIVKEFKDESNFPSLTGFRYDGNGNMLDSSGYVMLYKYSNFFDSSGNFIMGPDEATVNKNGSVTIKRGHRLNIYRTESNGIVDYSLEFKQTFINEDGVLNVYPGGYIKIPAEYKKLDKNNDLVISSKFFKKYPGQIQIDGSKVILTQDVYSLPSKVMQPQAAMVIVENGTGHIKAMVGGRNVVGRQLYNRTIHTRQSGSSIKPLSVYGAALQKSYELQAEGQKFSYHNVGNSRQGTSGYGDYLTAASTIVDEPLYFGGQQWPKNAENNFVGSVSFRKALQQSINTCAVKIQQQVGNEYSAEMLKKFGLTTVVTDTSESSNDMTPAALALGGFTHGVKPLEMAQAYASFPNGGVRKDSVAYTKVTDRNGKVLLKSKSGSHKVLDEGVAWIMTDLLKSVVSNGLGQPAAISGVQAGGKTGTTNDNYDIWFDGFTPHYTAVLWIGSDVNIKLTSMSNMAAALWGKIMNQIPKAKTGSYKKMPSDVVKSNGEYFTKGTETGVQKLVMKVEEETTTKEEEKKEETTTQTTPSTPSTPTTPSTPDSGNTGGTTGGNTGGGTTGGGTTGGTTGGGTTGGGTATP</sequence>
<evidence type="ECO:0000259" key="19">
    <source>
        <dbReference type="Pfam" id="PF00912"/>
    </source>
</evidence>
<evidence type="ECO:0000256" key="17">
    <source>
        <dbReference type="SAM" id="Phobius"/>
    </source>
</evidence>
<feature type="domain" description="Penicillin-binding protein transpeptidase" evidence="18">
    <location>
        <begin position="748"/>
        <end position="941"/>
    </location>
</feature>
<feature type="region of interest" description="Disordered" evidence="16">
    <location>
        <begin position="1009"/>
        <end position="1079"/>
    </location>
</feature>
<feature type="compositionally biased region" description="Basic and acidic residues" evidence="16">
    <location>
        <begin position="1009"/>
        <end position="1022"/>
    </location>
</feature>
<comment type="catalytic activity">
    <reaction evidence="13">
        <text>Preferential cleavage: (Ac)2-L-Lys-D-Ala-|-D-Ala. Also transpeptidation of peptidyl-alanyl moieties that are N-acyl substituents of D-alanine.</text>
        <dbReference type="EC" id="3.4.16.4"/>
    </reaction>
</comment>
<evidence type="ECO:0000256" key="10">
    <source>
        <dbReference type="ARBA" id="ARBA00022968"/>
    </source>
</evidence>
<evidence type="ECO:0000256" key="14">
    <source>
        <dbReference type="ARBA" id="ARBA00044770"/>
    </source>
</evidence>
<keyword evidence="17" id="KW-1133">Transmembrane helix</keyword>
<keyword evidence="8" id="KW-0808">Transferase</keyword>
<dbReference type="GO" id="GO:0005886">
    <property type="term" value="C:plasma membrane"/>
    <property type="evidence" value="ECO:0007669"/>
    <property type="project" value="UniProtKB-SubCell"/>
</dbReference>
<dbReference type="UniPathway" id="UPA00219"/>